<name>A0ABR3J8Z6_9AGAR</name>
<dbReference type="Proteomes" id="UP001556367">
    <property type="component" value="Unassembled WGS sequence"/>
</dbReference>
<evidence type="ECO:0000313" key="1">
    <source>
        <dbReference type="EMBL" id="KAL0952145.1"/>
    </source>
</evidence>
<gene>
    <name evidence="1" type="ORF">HGRIS_008761</name>
</gene>
<evidence type="ECO:0000313" key="2">
    <source>
        <dbReference type="Proteomes" id="UP001556367"/>
    </source>
</evidence>
<accession>A0ABR3J8Z6</accession>
<proteinExistence type="predicted"/>
<protein>
    <submittedName>
        <fullName evidence="1">Uncharacterized protein</fullName>
    </submittedName>
</protein>
<comment type="caution">
    <text evidence="1">The sequence shown here is derived from an EMBL/GenBank/DDBJ whole genome shotgun (WGS) entry which is preliminary data.</text>
</comment>
<organism evidence="1 2">
    <name type="scientific">Hohenbuehelia grisea</name>
    <dbReference type="NCBI Taxonomy" id="104357"/>
    <lineage>
        <taxon>Eukaryota</taxon>
        <taxon>Fungi</taxon>
        <taxon>Dikarya</taxon>
        <taxon>Basidiomycota</taxon>
        <taxon>Agaricomycotina</taxon>
        <taxon>Agaricomycetes</taxon>
        <taxon>Agaricomycetidae</taxon>
        <taxon>Agaricales</taxon>
        <taxon>Pleurotineae</taxon>
        <taxon>Pleurotaceae</taxon>
        <taxon>Hohenbuehelia</taxon>
    </lineage>
</organism>
<sequence>MASCNALAPFADECRTAEQAAPFVNQAFVDYNITSRGEKAAMLSLMLFESGNFRFDKNHFPAPGRPGQGTRNLMAFPFVHQYAVDSPATREQALSLAGPDPTDPKIDNATMNAVRELVLGDAMSFASAMWFYKASGPDRVGCTGNKTLVDGLVAETRKGWEAFISGCVFTTVTEERAAVWNTTLSVLSS</sequence>
<reference evidence="2" key="1">
    <citation type="submission" date="2024-06" db="EMBL/GenBank/DDBJ databases">
        <title>Multi-omics analyses provide insights into the biosynthesis of the anticancer antibiotic pleurotin in Hohenbuehelia grisea.</title>
        <authorList>
            <person name="Weaver J.A."/>
            <person name="Alberti F."/>
        </authorList>
    </citation>
    <scope>NUCLEOTIDE SEQUENCE [LARGE SCALE GENOMIC DNA]</scope>
    <source>
        <strain evidence="2">T-177</strain>
    </source>
</reference>
<keyword evidence="2" id="KW-1185">Reference proteome</keyword>
<dbReference type="EMBL" id="JASNQZ010000011">
    <property type="protein sequence ID" value="KAL0952145.1"/>
    <property type="molecule type" value="Genomic_DNA"/>
</dbReference>